<dbReference type="InterPro" id="IPR036265">
    <property type="entry name" value="HIT-like_sf"/>
</dbReference>
<proteinExistence type="inferred from homology"/>
<dbReference type="Gene3D" id="3.30.428.10">
    <property type="entry name" value="HIT-like"/>
    <property type="match status" value="1"/>
</dbReference>
<dbReference type="OrthoDB" id="2262349at2759"/>
<gene>
    <name evidence="7" type="primary">LOC115819035</name>
</gene>
<dbReference type="InterPro" id="IPR001310">
    <property type="entry name" value="Histidine_triad_HIT"/>
</dbReference>
<comment type="caution">
    <text evidence="3">Lacks conserved residue(s) required for the propagation of feature annotation.</text>
</comment>
<name>A0A6J2W2I3_CHACN</name>
<evidence type="ECO:0000313" key="6">
    <source>
        <dbReference type="Proteomes" id="UP000504632"/>
    </source>
</evidence>
<keyword evidence="4" id="KW-0732">Signal</keyword>
<dbReference type="PANTHER" id="PTHR46648:SF1">
    <property type="entry name" value="ADENOSINE 5'-MONOPHOSPHORAMIDASE HNT1"/>
    <property type="match status" value="1"/>
</dbReference>
<dbReference type="InterPro" id="IPR011146">
    <property type="entry name" value="HIT-like"/>
</dbReference>
<dbReference type="PANTHER" id="PTHR46648">
    <property type="entry name" value="HIT FAMILY PROTEIN 1"/>
    <property type="match status" value="1"/>
</dbReference>
<dbReference type="RefSeq" id="XP_030638433.1">
    <property type="nucleotide sequence ID" value="XM_030782573.1"/>
</dbReference>
<protein>
    <submittedName>
        <fullName evidence="7">Uncharacterized protein LOC115819035</fullName>
    </submittedName>
</protein>
<dbReference type="PROSITE" id="PS51084">
    <property type="entry name" value="HIT_2"/>
    <property type="match status" value="1"/>
</dbReference>
<keyword evidence="6" id="KW-1185">Reference proteome</keyword>
<evidence type="ECO:0000259" key="5">
    <source>
        <dbReference type="PROSITE" id="PS51084"/>
    </source>
</evidence>
<organism evidence="6 7">
    <name type="scientific">Chanos chanos</name>
    <name type="common">Milkfish</name>
    <name type="synonym">Mugil chanos</name>
    <dbReference type="NCBI Taxonomy" id="29144"/>
    <lineage>
        <taxon>Eukaryota</taxon>
        <taxon>Metazoa</taxon>
        <taxon>Chordata</taxon>
        <taxon>Craniata</taxon>
        <taxon>Vertebrata</taxon>
        <taxon>Euteleostomi</taxon>
        <taxon>Actinopterygii</taxon>
        <taxon>Neopterygii</taxon>
        <taxon>Teleostei</taxon>
        <taxon>Ostariophysi</taxon>
        <taxon>Gonorynchiformes</taxon>
        <taxon>Chanidae</taxon>
        <taxon>Chanos</taxon>
    </lineage>
</organism>
<evidence type="ECO:0000256" key="2">
    <source>
        <dbReference type="ARBA" id="ARBA00025764"/>
    </source>
</evidence>
<feature type="domain" description="HIT" evidence="5">
    <location>
        <begin position="185"/>
        <end position="290"/>
    </location>
</feature>
<accession>A0A6J2W2I3</accession>
<evidence type="ECO:0000313" key="7">
    <source>
        <dbReference type="RefSeq" id="XP_030638433.1"/>
    </source>
</evidence>
<evidence type="ECO:0000256" key="1">
    <source>
        <dbReference type="ARBA" id="ARBA00024472"/>
    </source>
</evidence>
<dbReference type="AlphaFoldDB" id="A0A6J2W2I3"/>
<comment type="catalytic activity">
    <reaction evidence="1">
        <text>adenosine 5'-phosphoramidate + H2O = NH4(+) + AMP</text>
        <dbReference type="Rhea" id="RHEA:67916"/>
        <dbReference type="ChEBI" id="CHEBI:15377"/>
        <dbReference type="ChEBI" id="CHEBI:28938"/>
        <dbReference type="ChEBI" id="CHEBI:57890"/>
        <dbReference type="ChEBI" id="CHEBI:456215"/>
    </reaction>
</comment>
<comment type="similarity">
    <text evidence="2">Belongs to the HINT family.</text>
</comment>
<evidence type="ECO:0000256" key="3">
    <source>
        <dbReference type="PROSITE-ProRule" id="PRU00464"/>
    </source>
</evidence>
<dbReference type="GO" id="GO:0003824">
    <property type="term" value="F:catalytic activity"/>
    <property type="evidence" value="ECO:0007669"/>
    <property type="project" value="InterPro"/>
</dbReference>
<dbReference type="Proteomes" id="UP000504632">
    <property type="component" value="Chromosome 8"/>
</dbReference>
<reference evidence="7" key="1">
    <citation type="submission" date="2025-08" db="UniProtKB">
        <authorList>
            <consortium name="RefSeq"/>
        </authorList>
    </citation>
    <scope>IDENTIFICATION</scope>
</reference>
<feature type="chain" id="PRO_5027067854" evidence="4">
    <location>
        <begin position="26"/>
        <end position="329"/>
    </location>
</feature>
<sequence>MILKKSTLWCMLLGILRRMTSLSTACPEQYVIWETQDLVAYLHPSPWTPGSTIVARKVPCSQQNLFHLPEDSFLGLMLGARAVGSLLSERLGVQRCALVYRPNREKPAAELRVLPLHGLEKEWRPHLADEEEFQPYDPGYCSSKSGPRWKESDLTEVRDRIRAKLPDPDAPANLTFFGESTHPCLFSRIVRGEEQQWRVWEDETHVAVLTPFPNTPGLTVVVPRRPLTSDILRLEEADYRGLVLATRTVAQLLEKSLGAWGVALIFEGFEIDYAHAKLIPLILPPGNQPPNVTCSPQHRAIYPGYVTSADGPPASSENLRQIHAKIVQV</sequence>
<feature type="signal peptide" evidence="4">
    <location>
        <begin position="1"/>
        <end position="25"/>
    </location>
</feature>
<evidence type="ECO:0000256" key="4">
    <source>
        <dbReference type="SAM" id="SignalP"/>
    </source>
</evidence>
<dbReference type="SUPFAM" id="SSF54197">
    <property type="entry name" value="HIT-like"/>
    <property type="match status" value="2"/>
</dbReference>
<dbReference type="InParanoid" id="A0A6J2W2I3"/>
<dbReference type="GeneID" id="115819035"/>